<evidence type="ECO:0000313" key="2">
    <source>
        <dbReference type="Proteomes" id="UP000199702"/>
    </source>
</evidence>
<dbReference type="AlphaFoldDB" id="A0A1H6R253"/>
<dbReference type="EMBL" id="FNYA01000001">
    <property type="protein sequence ID" value="SEI47314.1"/>
    <property type="molecule type" value="Genomic_DNA"/>
</dbReference>
<dbReference type="RefSeq" id="WP_091308258.1">
    <property type="nucleotide sequence ID" value="NZ_CBCSJU010000001.1"/>
</dbReference>
<name>A0A1H6R253_9FLAO</name>
<evidence type="ECO:0000313" key="1">
    <source>
        <dbReference type="EMBL" id="SEI47314.1"/>
    </source>
</evidence>
<dbReference type="Proteomes" id="UP000199702">
    <property type="component" value="Unassembled WGS sequence"/>
</dbReference>
<reference evidence="2" key="1">
    <citation type="submission" date="2016-10" db="EMBL/GenBank/DDBJ databases">
        <authorList>
            <person name="Varghese N."/>
            <person name="Submissions S."/>
        </authorList>
    </citation>
    <scope>NUCLEOTIDE SEQUENCE [LARGE SCALE GENOMIC DNA]</scope>
    <source>
        <strain evidence="2">DSM 17934</strain>
    </source>
</reference>
<accession>A0A1H6R253</accession>
<sequence>MDTLELKNILIEEINQIEDKSFLTALRTIIESKIKKENLYEEYNSEILKAEEDIENGYTISHDDVKGKIDEWKKK</sequence>
<gene>
    <name evidence="1" type="ORF">SAMN05660918_0787</name>
</gene>
<evidence type="ECO:0008006" key="3">
    <source>
        <dbReference type="Google" id="ProtNLM"/>
    </source>
</evidence>
<proteinExistence type="predicted"/>
<dbReference type="STRING" id="402734.SAMN05660918_0787"/>
<organism evidence="1 2">
    <name type="scientific">Flavobacterium terrigena</name>
    <dbReference type="NCBI Taxonomy" id="402734"/>
    <lineage>
        <taxon>Bacteria</taxon>
        <taxon>Pseudomonadati</taxon>
        <taxon>Bacteroidota</taxon>
        <taxon>Flavobacteriia</taxon>
        <taxon>Flavobacteriales</taxon>
        <taxon>Flavobacteriaceae</taxon>
        <taxon>Flavobacterium</taxon>
    </lineage>
</organism>
<keyword evidence="2" id="KW-1185">Reference proteome</keyword>
<dbReference type="OrthoDB" id="1122566at2"/>
<protein>
    <recommendedName>
        <fullName evidence="3">Addiction module component</fullName>
    </recommendedName>
</protein>